<dbReference type="HOGENOM" id="CLU_039786_2_0_1"/>
<keyword evidence="1" id="KW-0479">Metal-binding</keyword>
<dbReference type="SUPFAM" id="SSF57850">
    <property type="entry name" value="RING/U-box"/>
    <property type="match status" value="1"/>
</dbReference>
<dbReference type="Proteomes" id="UP000006591">
    <property type="component" value="Chromosome 3"/>
</dbReference>
<organism evidence="4">
    <name type="scientific">Oryza nivara</name>
    <name type="common">Indian wild rice</name>
    <name type="synonym">Oryza sativa f. spontanea</name>
    <dbReference type="NCBI Taxonomy" id="4536"/>
    <lineage>
        <taxon>Eukaryota</taxon>
        <taxon>Viridiplantae</taxon>
        <taxon>Streptophyta</taxon>
        <taxon>Embryophyta</taxon>
        <taxon>Tracheophyta</taxon>
        <taxon>Spermatophyta</taxon>
        <taxon>Magnoliopsida</taxon>
        <taxon>Liliopsida</taxon>
        <taxon>Poales</taxon>
        <taxon>Poaceae</taxon>
        <taxon>BOP clade</taxon>
        <taxon>Oryzoideae</taxon>
        <taxon>Oryzeae</taxon>
        <taxon>Oryzinae</taxon>
        <taxon>Oryza</taxon>
    </lineage>
</organism>
<dbReference type="STRING" id="4536.A0A0E0GLT7"/>
<accession>A0A0E0GLT7</accession>
<dbReference type="PANTHER" id="PTHR31150">
    <property type="entry name" value="EXPRESSED PROTEIN"/>
    <property type="match status" value="1"/>
</dbReference>
<feature type="compositionally biased region" description="Low complexity" evidence="2">
    <location>
        <begin position="540"/>
        <end position="550"/>
    </location>
</feature>
<dbReference type="OMA" id="HISVESQ"/>
<reference evidence="4" key="1">
    <citation type="submission" date="2015-04" db="UniProtKB">
        <authorList>
            <consortium name="EnsemblPlants"/>
        </authorList>
    </citation>
    <scope>IDENTIFICATION</scope>
    <source>
        <strain evidence="4">SL10</strain>
    </source>
</reference>
<evidence type="ECO:0000256" key="1">
    <source>
        <dbReference type="PROSITE-ProRule" id="PRU00175"/>
    </source>
</evidence>
<protein>
    <recommendedName>
        <fullName evidence="3">RING-type domain-containing protein</fullName>
    </recommendedName>
</protein>
<keyword evidence="1" id="KW-0862">Zinc</keyword>
<dbReference type="SMART" id="SM00184">
    <property type="entry name" value="RING"/>
    <property type="match status" value="1"/>
</dbReference>
<proteinExistence type="predicted"/>
<keyword evidence="1" id="KW-0863">Zinc-finger</keyword>
<dbReference type="PROSITE" id="PS50089">
    <property type="entry name" value="ZF_RING_2"/>
    <property type="match status" value="1"/>
</dbReference>
<dbReference type="eggNOG" id="ENOG502QZA6">
    <property type="taxonomic scope" value="Eukaryota"/>
</dbReference>
<feature type="domain" description="RING-type" evidence="3">
    <location>
        <begin position="390"/>
        <end position="449"/>
    </location>
</feature>
<feature type="region of interest" description="Disordered" evidence="2">
    <location>
        <begin position="476"/>
        <end position="503"/>
    </location>
</feature>
<feature type="region of interest" description="Disordered" evidence="2">
    <location>
        <begin position="294"/>
        <end position="313"/>
    </location>
</feature>
<evidence type="ECO:0000256" key="2">
    <source>
        <dbReference type="SAM" id="MobiDB-lite"/>
    </source>
</evidence>
<keyword evidence="5" id="KW-1185">Reference proteome</keyword>
<reference evidence="4" key="2">
    <citation type="submission" date="2018-04" db="EMBL/GenBank/DDBJ databases">
        <title>OnivRS2 (Oryza nivara Reference Sequence Version 2).</title>
        <authorList>
            <person name="Zhang J."/>
            <person name="Kudrna D."/>
            <person name="Lee S."/>
            <person name="Talag J."/>
            <person name="Rajasekar S."/>
            <person name="Welchert J."/>
            <person name="Hsing Y.-I."/>
            <person name="Wing R.A."/>
        </authorList>
    </citation>
    <scope>NUCLEOTIDE SEQUENCE [LARGE SCALE GENOMIC DNA]</scope>
    <source>
        <strain evidence="4">SL10</strain>
    </source>
</reference>
<sequence length="559" mass="60900">MPFVAVNLNLTQSFNIAKPKSPVSSPPLLAPSRAEQGGATISFWRAEQGRGGEGILTGALCCVAARPHGTKSNLASRDCSMDPNEPCWRMNSSFSPPMSRRWDCRNPSDGLPHRIHDAPPYVSSLSSHSKGSRSAFGSDQYLNHQHSVSDGALSYFGSPADSLQAPRWTPSLQRFDLGEFSTPAGGTHFSLVTYAPEEAVVEDLSVAATVVVLQQSDVGSRPDTSGYPQSSERQLTAVSSFSSASPFSESSQLASSSKPPYLHLPRNHLGRRSFMSKPVYPLVFRNPVSEAEASGMPEASNIGRTTPSDDSPVWRRSLASPELKFHNALSEFRKVEASPEPNTSSRREGFRWSNASSYDFGYDGDAIDISDHISVESQRSPTSSVRFLKCGLCERFLRQKSPWTSNRIVQNSDMPVAAVLPCRHVFHADCLEESTPKSQVHEPPCPLCTRGTDDEGCVSFSEPLHVALRSARRNQGNSFSLGGSGGSTSANPSRSDHGLKRNQSALVARRSGTMFRNRFKKQFSFKGRFGKDLFGGRVFKKVGSSSSSGQQDDRQQPKA</sequence>
<dbReference type="Gramene" id="ONIVA03G16860.1">
    <property type="protein sequence ID" value="ONIVA03G16860.1"/>
    <property type="gene ID" value="ONIVA03G16860"/>
</dbReference>
<dbReference type="InterPro" id="IPR013083">
    <property type="entry name" value="Znf_RING/FYVE/PHD"/>
</dbReference>
<dbReference type="EnsemblPlants" id="ONIVA03G16860.1">
    <property type="protein sequence ID" value="ONIVA03G16860.1"/>
    <property type="gene ID" value="ONIVA03G16860"/>
</dbReference>
<evidence type="ECO:0000259" key="3">
    <source>
        <dbReference type="PROSITE" id="PS50089"/>
    </source>
</evidence>
<evidence type="ECO:0000313" key="5">
    <source>
        <dbReference type="Proteomes" id="UP000006591"/>
    </source>
</evidence>
<name>A0A0E0GLT7_ORYNI</name>
<dbReference type="InterPro" id="IPR001841">
    <property type="entry name" value="Znf_RING"/>
</dbReference>
<dbReference type="GO" id="GO:0008270">
    <property type="term" value="F:zinc ion binding"/>
    <property type="evidence" value="ECO:0007669"/>
    <property type="project" value="UniProtKB-KW"/>
</dbReference>
<feature type="region of interest" description="Disordered" evidence="2">
    <location>
        <begin position="540"/>
        <end position="559"/>
    </location>
</feature>
<evidence type="ECO:0000313" key="4">
    <source>
        <dbReference type="EnsemblPlants" id="ONIVA03G16860.1"/>
    </source>
</evidence>
<dbReference type="AlphaFoldDB" id="A0A0E0GLT7"/>
<dbReference type="Gene3D" id="3.30.40.10">
    <property type="entry name" value="Zinc/RING finger domain, C3HC4 (zinc finger)"/>
    <property type="match status" value="1"/>
</dbReference>
<dbReference type="PANTHER" id="PTHR31150:SF2">
    <property type="entry name" value="RING_U-BOX SUPERFAMILY PROTEIN"/>
    <property type="match status" value="1"/>
</dbReference>